<gene>
    <name evidence="2" type="ORF">GCU68_13070</name>
    <name evidence="3" type="ORF">GCU68_17015</name>
</gene>
<dbReference type="NCBIfam" id="NF033579">
    <property type="entry name" value="transpos_IS5_2"/>
    <property type="match status" value="1"/>
</dbReference>
<evidence type="ECO:0000313" key="3">
    <source>
        <dbReference type="EMBL" id="QFU84281.1"/>
    </source>
</evidence>
<dbReference type="Proteomes" id="UP000326170">
    <property type="component" value="Chromosome"/>
</dbReference>
<proteinExistence type="predicted"/>
<keyword evidence="4" id="KW-1185">Reference proteome</keyword>
<reference evidence="3 4" key="1">
    <citation type="journal article" date="2007" name="Int. J. Syst. Evol. Microbiol.">
        <title>Natronorubrum sulfidifaciens sp. nov., an extremely haloalkaliphilic archaeon isolated from Aiding salt lake in Xin-Jiang, China.</title>
        <authorList>
            <person name="Cui H.L."/>
            <person name="Tohty D."/>
            <person name="Liu H.C."/>
            <person name="Liu S.J."/>
            <person name="Oren A."/>
            <person name="Zhou P.J."/>
        </authorList>
    </citation>
    <scope>NUCLEOTIDE SEQUENCE [LARGE SCALE GENOMIC DNA]</scope>
    <source>
        <strain evidence="3 4">7-3</strain>
        <plasmid evidence="3">unnamed1</plasmid>
    </source>
</reference>
<dbReference type="Pfam" id="PF01609">
    <property type="entry name" value="DDE_Tnp_1"/>
    <property type="match status" value="1"/>
</dbReference>
<dbReference type="EMBL" id="CP045489">
    <property type="protein sequence ID" value="QFU84281.1"/>
    <property type="molecule type" value="Genomic_DNA"/>
</dbReference>
<keyword evidence="3" id="KW-0614">Plasmid</keyword>
<protein>
    <submittedName>
        <fullName evidence="3">IS5 family transposase</fullName>
    </submittedName>
</protein>
<organism evidence="3 4">
    <name type="scientific">Natronorubrum aibiense</name>
    <dbReference type="NCBI Taxonomy" id="348826"/>
    <lineage>
        <taxon>Archaea</taxon>
        <taxon>Methanobacteriati</taxon>
        <taxon>Methanobacteriota</taxon>
        <taxon>Stenosarchaea group</taxon>
        <taxon>Halobacteria</taxon>
        <taxon>Halobacteriales</taxon>
        <taxon>Natrialbaceae</taxon>
        <taxon>Natronorubrum</taxon>
    </lineage>
</organism>
<dbReference type="GeneID" id="42302780"/>
<accession>A0A5P9P7Y1</accession>
<dbReference type="KEGG" id="nas:GCU68_13070"/>
<dbReference type="EMBL" id="CP045488">
    <property type="protein sequence ID" value="QFU83404.1"/>
    <property type="molecule type" value="Genomic_DNA"/>
</dbReference>
<dbReference type="AlphaFoldDB" id="A0A5P9P7Y1"/>
<dbReference type="Proteomes" id="UP000326170">
    <property type="component" value="Plasmid unnamed1"/>
</dbReference>
<sequence length="275" mass="32156">MQTLPKSRLLQFVEKAFHLAQRATARYSSKFSKQRYTLHQHIVLLCLKIRKNTSYRTLLDELIEMPRIRNEIGLAEIPSPSTLCKAFHRLEMAVWRVLLNLSVALLPTNGVVSIDASGFDRSYASKHYTKRAKLTIKQLKVTLLIDTKANAILDIHVTTTRKHDSQIAPSLIRRNRNSIRILLGDKGYDDQTIRSLAREYEIRPLIKHREFTSLHYAWNARMDTDLYGHRSQSETVNSALKRKYGAFVRSRYWWKQFRELVIRCVVYNIEIDLSN</sequence>
<evidence type="ECO:0000313" key="4">
    <source>
        <dbReference type="Proteomes" id="UP000326170"/>
    </source>
</evidence>
<dbReference type="InterPro" id="IPR002559">
    <property type="entry name" value="Transposase_11"/>
</dbReference>
<dbReference type="InterPro" id="IPR053520">
    <property type="entry name" value="Transposase_Tn903"/>
</dbReference>
<dbReference type="GO" id="GO:0004803">
    <property type="term" value="F:transposase activity"/>
    <property type="evidence" value="ECO:0007669"/>
    <property type="project" value="InterPro"/>
</dbReference>
<evidence type="ECO:0000313" key="2">
    <source>
        <dbReference type="EMBL" id="QFU83404.1"/>
    </source>
</evidence>
<reference evidence="3" key="2">
    <citation type="submission" date="2019-10" db="EMBL/GenBank/DDBJ databases">
        <authorList>
            <person name="Cui H.-L."/>
            <person name="Tao C.-Q."/>
        </authorList>
    </citation>
    <scope>NUCLEOTIDE SEQUENCE</scope>
    <source>
        <strain evidence="3">7-3</strain>
        <plasmid evidence="3">unnamed1</plasmid>
    </source>
</reference>
<dbReference type="KEGG" id="nas:GCU68_17015"/>
<geneLocation type="plasmid" evidence="3 4">
    <name>unnamed1</name>
</geneLocation>
<evidence type="ECO:0000259" key="1">
    <source>
        <dbReference type="Pfam" id="PF01609"/>
    </source>
</evidence>
<dbReference type="GO" id="GO:0003677">
    <property type="term" value="F:DNA binding"/>
    <property type="evidence" value="ECO:0007669"/>
    <property type="project" value="InterPro"/>
</dbReference>
<dbReference type="RefSeq" id="WP_152942282.1">
    <property type="nucleotide sequence ID" value="NZ_CP045488.1"/>
</dbReference>
<name>A0A5P9P7Y1_9EURY</name>
<dbReference type="GO" id="GO:0006313">
    <property type="term" value="P:DNA transposition"/>
    <property type="evidence" value="ECO:0007669"/>
    <property type="project" value="InterPro"/>
</dbReference>
<dbReference type="OrthoDB" id="212181at2157"/>
<feature type="domain" description="Transposase IS4-like" evidence="1">
    <location>
        <begin position="111"/>
        <end position="269"/>
    </location>
</feature>